<gene>
    <name evidence="1" type="ORF">PIB30_015697</name>
</gene>
<protein>
    <submittedName>
        <fullName evidence="1">Uncharacterized protein</fullName>
    </submittedName>
</protein>
<organism evidence="1 2">
    <name type="scientific">Stylosanthes scabra</name>
    <dbReference type="NCBI Taxonomy" id="79078"/>
    <lineage>
        <taxon>Eukaryota</taxon>
        <taxon>Viridiplantae</taxon>
        <taxon>Streptophyta</taxon>
        <taxon>Embryophyta</taxon>
        <taxon>Tracheophyta</taxon>
        <taxon>Spermatophyta</taxon>
        <taxon>Magnoliopsida</taxon>
        <taxon>eudicotyledons</taxon>
        <taxon>Gunneridae</taxon>
        <taxon>Pentapetalae</taxon>
        <taxon>rosids</taxon>
        <taxon>fabids</taxon>
        <taxon>Fabales</taxon>
        <taxon>Fabaceae</taxon>
        <taxon>Papilionoideae</taxon>
        <taxon>50 kb inversion clade</taxon>
        <taxon>dalbergioids sensu lato</taxon>
        <taxon>Dalbergieae</taxon>
        <taxon>Pterocarpus clade</taxon>
        <taxon>Stylosanthes</taxon>
    </lineage>
</organism>
<name>A0ABU6V9E2_9FABA</name>
<dbReference type="Proteomes" id="UP001341840">
    <property type="component" value="Unassembled WGS sequence"/>
</dbReference>
<dbReference type="EMBL" id="JASCZI010151078">
    <property type="protein sequence ID" value="MED6168863.1"/>
    <property type="molecule type" value="Genomic_DNA"/>
</dbReference>
<evidence type="ECO:0000313" key="1">
    <source>
        <dbReference type="EMBL" id="MED6168863.1"/>
    </source>
</evidence>
<comment type="caution">
    <text evidence="1">The sequence shown here is derived from an EMBL/GenBank/DDBJ whole genome shotgun (WGS) entry which is preliminary data.</text>
</comment>
<accession>A0ABU6V9E2</accession>
<sequence>MALQERLSGQEEYREGSRMIKFSRMCCEINYKKRELPSVVQQHRVGALGKSAVHKSQSLISVIPGVVKNRRKTFSNAVMGDDWVTVAKSFRGG</sequence>
<evidence type="ECO:0000313" key="2">
    <source>
        <dbReference type="Proteomes" id="UP001341840"/>
    </source>
</evidence>
<keyword evidence="2" id="KW-1185">Reference proteome</keyword>
<proteinExistence type="predicted"/>
<reference evidence="1 2" key="1">
    <citation type="journal article" date="2023" name="Plants (Basel)">
        <title>Bridging the Gap: Combining Genomics and Transcriptomics Approaches to Understand Stylosanthes scabra, an Orphan Legume from the Brazilian Caatinga.</title>
        <authorList>
            <person name="Ferreira-Neto J.R.C."/>
            <person name="da Silva M.D."/>
            <person name="Binneck E."/>
            <person name="de Melo N.F."/>
            <person name="da Silva R.H."/>
            <person name="de Melo A.L.T.M."/>
            <person name="Pandolfi V."/>
            <person name="Bustamante F.O."/>
            <person name="Brasileiro-Vidal A.C."/>
            <person name="Benko-Iseppon A.M."/>
        </authorList>
    </citation>
    <scope>NUCLEOTIDE SEQUENCE [LARGE SCALE GENOMIC DNA]</scope>
    <source>
        <tissue evidence="1">Leaves</tissue>
    </source>
</reference>